<feature type="transmembrane region" description="Helical" evidence="10">
    <location>
        <begin position="72"/>
        <end position="92"/>
    </location>
</feature>
<dbReference type="AlphaFoldDB" id="A0A3N2D8Z4"/>
<name>A0A3N2D8Z4_9MICO</name>
<keyword evidence="10" id="KW-0813">Transport</keyword>
<dbReference type="HAMAP" id="MF_00454">
    <property type="entry name" value="FluC"/>
    <property type="match status" value="1"/>
</dbReference>
<feature type="binding site" evidence="10">
    <location>
        <position position="82"/>
    </location>
    <ligand>
        <name>Na(+)</name>
        <dbReference type="ChEBI" id="CHEBI:29101"/>
        <note>structural</note>
    </ligand>
</feature>
<keyword evidence="10" id="KW-0479">Metal-binding</keyword>
<dbReference type="GO" id="GO:0140114">
    <property type="term" value="P:cellular detoxification of fluoride"/>
    <property type="evidence" value="ECO:0007669"/>
    <property type="project" value="UniProtKB-UniRule"/>
</dbReference>
<gene>
    <name evidence="10" type="primary">fluC</name>
    <name evidence="10" type="synonym">crcB</name>
    <name evidence="11" type="ORF">EDD28_0839</name>
</gene>
<evidence type="ECO:0000256" key="3">
    <source>
        <dbReference type="ARBA" id="ARBA00022692"/>
    </source>
</evidence>
<comment type="subcellular location">
    <subcellularLocation>
        <location evidence="1 10">Cell membrane</location>
        <topology evidence="1 10">Multi-pass membrane protein</topology>
    </subcellularLocation>
</comment>
<reference evidence="11 12" key="1">
    <citation type="submission" date="2018-11" db="EMBL/GenBank/DDBJ databases">
        <title>Sequencing the genomes of 1000 actinobacteria strains.</title>
        <authorList>
            <person name="Klenk H.-P."/>
        </authorList>
    </citation>
    <scope>NUCLEOTIDE SEQUENCE [LARGE SCALE GENOMIC DNA]</scope>
    <source>
        <strain evidence="11 12">DSM 13521</strain>
    </source>
</reference>
<comment type="caution">
    <text evidence="11">The sequence shown here is derived from an EMBL/GenBank/DDBJ whole genome shotgun (WGS) entry which is preliminary data.</text>
</comment>
<organism evidence="11 12">
    <name type="scientific">Salana multivorans</name>
    <dbReference type="NCBI Taxonomy" id="120377"/>
    <lineage>
        <taxon>Bacteria</taxon>
        <taxon>Bacillati</taxon>
        <taxon>Actinomycetota</taxon>
        <taxon>Actinomycetes</taxon>
        <taxon>Micrococcales</taxon>
        <taxon>Beutenbergiaceae</taxon>
        <taxon>Salana</taxon>
    </lineage>
</organism>
<dbReference type="GO" id="GO:0062054">
    <property type="term" value="F:fluoride channel activity"/>
    <property type="evidence" value="ECO:0007669"/>
    <property type="project" value="UniProtKB-UniRule"/>
</dbReference>
<evidence type="ECO:0000256" key="1">
    <source>
        <dbReference type="ARBA" id="ARBA00004651"/>
    </source>
</evidence>
<comment type="activity regulation">
    <text evidence="10">Na(+) is not transported, but it plays an essential structural role and its presence is essential for fluoride channel function.</text>
</comment>
<evidence type="ECO:0000256" key="2">
    <source>
        <dbReference type="ARBA" id="ARBA00022475"/>
    </source>
</evidence>
<evidence type="ECO:0000313" key="12">
    <source>
        <dbReference type="Proteomes" id="UP000275356"/>
    </source>
</evidence>
<evidence type="ECO:0000256" key="4">
    <source>
        <dbReference type="ARBA" id="ARBA00022989"/>
    </source>
</evidence>
<dbReference type="GO" id="GO:0046872">
    <property type="term" value="F:metal ion binding"/>
    <property type="evidence" value="ECO:0007669"/>
    <property type="project" value="UniProtKB-KW"/>
</dbReference>
<protein>
    <recommendedName>
        <fullName evidence="10">Fluoride-specific ion channel FluC</fullName>
    </recommendedName>
</protein>
<keyword evidence="4 10" id="KW-1133">Transmembrane helix</keyword>
<evidence type="ECO:0000256" key="5">
    <source>
        <dbReference type="ARBA" id="ARBA00023136"/>
    </source>
</evidence>
<accession>A0A3N2D8Z4</accession>
<feature type="transmembrane region" description="Helical" evidence="10">
    <location>
        <begin position="104"/>
        <end position="125"/>
    </location>
</feature>
<dbReference type="Proteomes" id="UP000275356">
    <property type="component" value="Unassembled WGS sequence"/>
</dbReference>
<evidence type="ECO:0000256" key="6">
    <source>
        <dbReference type="ARBA" id="ARBA00023303"/>
    </source>
</evidence>
<feature type="transmembrane region" description="Helical" evidence="10">
    <location>
        <begin position="41"/>
        <end position="60"/>
    </location>
</feature>
<dbReference type="RefSeq" id="WP_170169348.1">
    <property type="nucleotide sequence ID" value="NZ_RKHQ01000001.1"/>
</dbReference>
<dbReference type="InterPro" id="IPR003691">
    <property type="entry name" value="FluC"/>
</dbReference>
<evidence type="ECO:0000313" key="11">
    <source>
        <dbReference type="EMBL" id="ROR96257.1"/>
    </source>
</evidence>
<sequence length="128" mass="12336">MTGAALALLVALAGGLGAGGRYTLDVTLGALATRAGRPGWVLAGINVTGSLLIGVLAGLATAGSLGGESQTILATGFLGGFTTFSAASLDVVEMEERSGRDAAVLRALVVPVAAVAACALGVWLAGGL</sequence>
<comment type="catalytic activity">
    <reaction evidence="8">
        <text>fluoride(in) = fluoride(out)</text>
        <dbReference type="Rhea" id="RHEA:76159"/>
        <dbReference type="ChEBI" id="CHEBI:17051"/>
    </reaction>
    <physiologicalReaction direction="left-to-right" evidence="8">
        <dbReference type="Rhea" id="RHEA:76160"/>
    </physiologicalReaction>
</comment>
<keyword evidence="2 10" id="KW-1003">Cell membrane</keyword>
<evidence type="ECO:0000256" key="7">
    <source>
        <dbReference type="ARBA" id="ARBA00035120"/>
    </source>
</evidence>
<dbReference type="Pfam" id="PF02537">
    <property type="entry name" value="CRCB"/>
    <property type="match status" value="1"/>
</dbReference>
<keyword evidence="12" id="KW-1185">Reference proteome</keyword>
<keyword evidence="5 10" id="KW-0472">Membrane</keyword>
<evidence type="ECO:0000256" key="9">
    <source>
        <dbReference type="ARBA" id="ARBA00049940"/>
    </source>
</evidence>
<evidence type="ECO:0000256" key="10">
    <source>
        <dbReference type="HAMAP-Rule" id="MF_00454"/>
    </source>
</evidence>
<dbReference type="GO" id="GO:0005886">
    <property type="term" value="C:plasma membrane"/>
    <property type="evidence" value="ECO:0007669"/>
    <property type="project" value="UniProtKB-SubCell"/>
</dbReference>
<keyword evidence="10" id="KW-0406">Ion transport</keyword>
<dbReference type="EMBL" id="RKHQ01000001">
    <property type="protein sequence ID" value="ROR96257.1"/>
    <property type="molecule type" value="Genomic_DNA"/>
</dbReference>
<feature type="binding site" evidence="10">
    <location>
        <position position="79"/>
    </location>
    <ligand>
        <name>Na(+)</name>
        <dbReference type="ChEBI" id="CHEBI:29101"/>
        <note>structural</note>
    </ligand>
</feature>
<keyword evidence="6 10" id="KW-0407">Ion channel</keyword>
<keyword evidence="10" id="KW-0915">Sodium</keyword>
<evidence type="ECO:0000256" key="8">
    <source>
        <dbReference type="ARBA" id="ARBA00035585"/>
    </source>
</evidence>
<proteinExistence type="inferred from homology"/>
<comment type="function">
    <text evidence="9 10">Fluoride-specific ion channel. Important for reducing fluoride concentration in the cell, thus reducing its toxicity.</text>
</comment>
<keyword evidence="3 10" id="KW-0812">Transmembrane</keyword>
<comment type="similarity">
    <text evidence="7 10">Belongs to the fluoride channel Fluc/FEX (TC 1.A.43) family.</text>
</comment>